<name>A0ABM1YV19_AEDAL</name>
<dbReference type="PANTHER" id="PTHR11707">
    <property type="entry name" value="L-ASPARAGINASE"/>
    <property type="match status" value="1"/>
</dbReference>
<dbReference type="Pfam" id="PF17763">
    <property type="entry name" value="Asparaginase_C"/>
    <property type="match status" value="1"/>
</dbReference>
<evidence type="ECO:0000256" key="2">
    <source>
        <dbReference type="PROSITE-ProRule" id="PRU10099"/>
    </source>
</evidence>
<accession>A0ABM1YV19</accession>
<dbReference type="CDD" id="cd08963">
    <property type="entry name" value="L-asparaginase_I"/>
    <property type="match status" value="1"/>
</dbReference>
<proteinExistence type="predicted"/>
<dbReference type="RefSeq" id="XP_062707108.1">
    <property type="nucleotide sequence ID" value="XM_062851124.1"/>
</dbReference>
<dbReference type="PROSITE" id="PS00144">
    <property type="entry name" value="ASN_GLN_ASE_1"/>
    <property type="match status" value="1"/>
</dbReference>
<feature type="domain" description="L-asparaginase N-terminal" evidence="3">
    <location>
        <begin position="9"/>
        <end position="215"/>
    </location>
</feature>
<reference evidence="5" key="2">
    <citation type="submission" date="2025-05" db="UniProtKB">
        <authorList>
            <consortium name="EnsemblMetazoa"/>
        </authorList>
    </citation>
    <scope>IDENTIFICATION</scope>
    <source>
        <strain evidence="5">Foshan</strain>
    </source>
</reference>
<dbReference type="Proteomes" id="UP000069940">
    <property type="component" value="Unassembled WGS sequence"/>
</dbReference>
<dbReference type="InterPro" id="IPR040919">
    <property type="entry name" value="Asparaginase_C"/>
</dbReference>
<dbReference type="PIRSF" id="PIRSF500176">
    <property type="entry name" value="L_ASNase"/>
    <property type="match status" value="1"/>
</dbReference>
<feature type="domain" description="Asparaginase/glutaminase C-terminal" evidence="4">
    <location>
        <begin position="238"/>
        <end position="348"/>
    </location>
</feature>
<dbReference type="InterPro" id="IPR020827">
    <property type="entry name" value="Asparaginase/glutaminase_AS1"/>
</dbReference>
<dbReference type="InterPro" id="IPR037152">
    <property type="entry name" value="L-asparaginase_N_sf"/>
</dbReference>
<dbReference type="SFLD" id="SFLDS00057">
    <property type="entry name" value="Glutaminase/Asparaginase"/>
    <property type="match status" value="1"/>
</dbReference>
<dbReference type="PRINTS" id="PR00139">
    <property type="entry name" value="ASNGLNASE"/>
</dbReference>
<dbReference type="PANTHER" id="PTHR11707:SF28">
    <property type="entry name" value="60 KDA LYSOPHOSPHOLIPASE"/>
    <property type="match status" value="1"/>
</dbReference>
<dbReference type="InterPro" id="IPR041725">
    <property type="entry name" value="L-asparaginase_I"/>
</dbReference>
<evidence type="ECO:0000259" key="4">
    <source>
        <dbReference type="Pfam" id="PF17763"/>
    </source>
</evidence>
<dbReference type="InterPro" id="IPR036152">
    <property type="entry name" value="Asp/glu_Ase-like_sf"/>
</dbReference>
<dbReference type="Pfam" id="PF00710">
    <property type="entry name" value="Asparaginase"/>
    <property type="match status" value="1"/>
</dbReference>
<feature type="active site" evidence="2">
    <location>
        <position position="18"/>
    </location>
</feature>
<evidence type="ECO:0000256" key="1">
    <source>
        <dbReference type="ARBA" id="ARBA00012920"/>
    </source>
</evidence>
<dbReference type="Gene3D" id="3.40.50.40">
    <property type="match status" value="1"/>
</dbReference>
<dbReference type="GeneID" id="134287910"/>
<dbReference type="InterPro" id="IPR006034">
    <property type="entry name" value="Asparaginase/glutaminase-like"/>
</dbReference>
<dbReference type="Gene3D" id="3.40.50.1170">
    <property type="entry name" value="L-asparaginase, N-terminal domain"/>
    <property type="match status" value="1"/>
</dbReference>
<dbReference type="EnsemblMetazoa" id="AALFPA23_012385.R17748">
    <property type="protein sequence ID" value="AALFPA23_012385.P17748"/>
    <property type="gene ID" value="AALFPA23_012385"/>
</dbReference>
<dbReference type="SMART" id="SM00870">
    <property type="entry name" value="Asparaginase"/>
    <property type="match status" value="1"/>
</dbReference>
<dbReference type="InterPro" id="IPR027474">
    <property type="entry name" value="L-asparaginase_N"/>
</dbReference>
<evidence type="ECO:0000313" key="6">
    <source>
        <dbReference type="Proteomes" id="UP000069940"/>
    </source>
</evidence>
<dbReference type="PIRSF" id="PIRSF001220">
    <property type="entry name" value="L-ASNase_gatD"/>
    <property type="match status" value="1"/>
</dbReference>
<dbReference type="EC" id="3.5.1.1" evidence="1"/>
<evidence type="ECO:0000313" key="5">
    <source>
        <dbReference type="EnsemblMetazoa" id="AALFPA23_012385.P17748"/>
    </source>
</evidence>
<organism evidence="5 6">
    <name type="scientific">Aedes albopictus</name>
    <name type="common">Asian tiger mosquito</name>
    <name type="synonym">Stegomyia albopicta</name>
    <dbReference type="NCBI Taxonomy" id="7160"/>
    <lineage>
        <taxon>Eukaryota</taxon>
        <taxon>Metazoa</taxon>
        <taxon>Ecdysozoa</taxon>
        <taxon>Arthropoda</taxon>
        <taxon>Hexapoda</taxon>
        <taxon>Insecta</taxon>
        <taxon>Pterygota</taxon>
        <taxon>Neoptera</taxon>
        <taxon>Endopterygota</taxon>
        <taxon>Diptera</taxon>
        <taxon>Nematocera</taxon>
        <taxon>Culicoidea</taxon>
        <taxon>Culicidae</taxon>
        <taxon>Culicinae</taxon>
        <taxon>Aedini</taxon>
        <taxon>Aedes</taxon>
        <taxon>Stegomyia</taxon>
    </lineage>
</organism>
<protein>
    <recommendedName>
        <fullName evidence="1">asparaginase</fullName>
        <ecNumber evidence="1">3.5.1.1</ecNumber>
    </recommendedName>
</protein>
<sequence>MASPDEPAKVLVIYTGGTIGMTRNERNALVPIANEFERQVRRYPGMHDPDYAGQFNDPTILALPFVEGERRRIVYQIREYSPLLDSSNMGVHEWLKIAEDIEESYEEFDSFVILHGTDTLCFTASALSFMLENLRKTVIVTGAQIPIFETRTDGKDNFIAALILAGRNSIPEVCVVFNNQLFRGNRTVKESNNTLNPFRSPNAPPLARLGVDIVVDEGLILRHEGEDTLKVFRGLNTNVDLIYMHPFISTETVVNILRSKEGAVLLTYGAGNIPTNRPDLMAALQEAAQDKLIVNCTQCYEGHVSEIYEAGQKLEQSGVVSGMDMTLEAALVKLSYVLGKGEWSYDEKKRKMKSSLRGELTASGDRT</sequence>
<evidence type="ECO:0000259" key="3">
    <source>
        <dbReference type="Pfam" id="PF00710"/>
    </source>
</evidence>
<keyword evidence="6" id="KW-1185">Reference proteome</keyword>
<dbReference type="InterPro" id="IPR027473">
    <property type="entry name" value="L-asparaginase_C"/>
</dbReference>
<dbReference type="PROSITE" id="PS51732">
    <property type="entry name" value="ASN_GLN_ASE_3"/>
    <property type="match status" value="1"/>
</dbReference>
<reference evidence="6" key="1">
    <citation type="journal article" date="2015" name="Proc. Natl. Acad. Sci. U.S.A.">
        <title>Genome sequence of the Asian Tiger mosquito, Aedes albopictus, reveals insights into its biology, genetics, and evolution.</title>
        <authorList>
            <person name="Chen X.G."/>
            <person name="Jiang X."/>
            <person name="Gu J."/>
            <person name="Xu M."/>
            <person name="Wu Y."/>
            <person name="Deng Y."/>
            <person name="Zhang C."/>
            <person name="Bonizzoni M."/>
            <person name="Dermauw W."/>
            <person name="Vontas J."/>
            <person name="Armbruster P."/>
            <person name="Huang X."/>
            <person name="Yang Y."/>
            <person name="Zhang H."/>
            <person name="He W."/>
            <person name="Peng H."/>
            <person name="Liu Y."/>
            <person name="Wu K."/>
            <person name="Chen J."/>
            <person name="Lirakis M."/>
            <person name="Topalis P."/>
            <person name="Van Leeuwen T."/>
            <person name="Hall A.B."/>
            <person name="Jiang X."/>
            <person name="Thorpe C."/>
            <person name="Mueller R.L."/>
            <person name="Sun C."/>
            <person name="Waterhouse R.M."/>
            <person name="Yan G."/>
            <person name="Tu Z.J."/>
            <person name="Fang X."/>
            <person name="James A.A."/>
        </authorList>
    </citation>
    <scope>NUCLEOTIDE SEQUENCE [LARGE SCALE GENOMIC DNA]</scope>
    <source>
        <strain evidence="6">Foshan</strain>
    </source>
</reference>
<dbReference type="SUPFAM" id="SSF53774">
    <property type="entry name" value="Glutaminase/Asparaginase"/>
    <property type="match status" value="1"/>
</dbReference>